<dbReference type="RefSeq" id="YP_009151702.1">
    <property type="nucleotide sequence ID" value="NC_027374.1"/>
</dbReference>
<protein>
    <submittedName>
        <fullName evidence="1">Uncharacterized protein</fullName>
    </submittedName>
</protein>
<accession>A0A0A0RNG0</accession>
<dbReference type="KEGG" id="vg:24608114"/>
<name>A0A0A0RNG0_9CAUD</name>
<dbReference type="Proteomes" id="UP000030207">
    <property type="component" value="Segment"/>
</dbReference>
<evidence type="ECO:0000313" key="1">
    <source>
        <dbReference type="EMBL" id="AIW03537.1"/>
    </source>
</evidence>
<sequence length="95" mass="10936">MFEEIKVRVFDRLTFMPGNIVTFCYMEYEDKVVPVNRVLKQGKPINALVHHYTQDAIKLVLSDGRYKEISLAHVENKTIKIIAVSKGLAPTEEEK</sequence>
<reference evidence="1 2" key="1">
    <citation type="submission" date="2014-07" db="EMBL/GenBank/DDBJ databases">
        <title>Complete Genome of Bacillus megaterium Myophage Moonbeam.</title>
        <authorList>
            <person name="Cadungog J.N."/>
            <person name="Khatemi B.E."/>
            <person name="Hernandez A.C."/>
            <person name="Everett G.F.K."/>
        </authorList>
    </citation>
    <scope>NUCLEOTIDE SEQUENCE [LARGE SCALE GENOMIC DNA]</scope>
</reference>
<organism evidence="1 2">
    <name type="scientific">Bacillus phage Moonbeam</name>
    <dbReference type="NCBI Taxonomy" id="1540091"/>
    <lineage>
        <taxon>Viruses</taxon>
        <taxon>Duplodnaviria</taxon>
        <taxon>Heunggongvirae</taxon>
        <taxon>Uroviricota</taxon>
        <taxon>Caudoviricetes</taxon>
        <taxon>Herelleviridae</taxon>
        <taxon>Bastillevirinae</taxon>
        <taxon>Moonbeamvirus</taxon>
        <taxon>Moonbeamvirus moonbeam</taxon>
    </lineage>
</organism>
<keyword evidence="2" id="KW-1185">Reference proteome</keyword>
<dbReference type="EMBL" id="KM236246">
    <property type="protein sequence ID" value="AIW03537.1"/>
    <property type="molecule type" value="Genomic_DNA"/>
</dbReference>
<evidence type="ECO:0000313" key="2">
    <source>
        <dbReference type="Proteomes" id="UP000030207"/>
    </source>
</evidence>
<dbReference type="GeneID" id="24608114"/>
<proteinExistence type="predicted"/>
<gene>
    <name evidence="1" type="ORF">CPT_Moonbeam139</name>
</gene>